<organism evidence="3 4">
    <name type="scientific">Mucilaginibacter pineti</name>
    <dbReference type="NCBI Taxonomy" id="1391627"/>
    <lineage>
        <taxon>Bacteria</taxon>
        <taxon>Pseudomonadati</taxon>
        <taxon>Bacteroidota</taxon>
        <taxon>Sphingobacteriia</taxon>
        <taxon>Sphingobacteriales</taxon>
        <taxon>Sphingobacteriaceae</taxon>
        <taxon>Mucilaginibacter</taxon>
    </lineage>
</organism>
<dbReference type="InterPro" id="IPR050640">
    <property type="entry name" value="Bact_2-comp_sensor_kinase"/>
</dbReference>
<keyword evidence="1" id="KW-0812">Transmembrane</keyword>
<dbReference type="GO" id="GO:0000155">
    <property type="term" value="F:phosphorelay sensor kinase activity"/>
    <property type="evidence" value="ECO:0007669"/>
    <property type="project" value="InterPro"/>
</dbReference>
<name>A0A1G6UHR8_9SPHI</name>
<feature type="transmembrane region" description="Helical" evidence="1">
    <location>
        <begin position="77"/>
        <end position="94"/>
    </location>
</feature>
<dbReference type="PANTHER" id="PTHR34220:SF7">
    <property type="entry name" value="SENSOR HISTIDINE KINASE YPDA"/>
    <property type="match status" value="1"/>
</dbReference>
<dbReference type="PANTHER" id="PTHR34220">
    <property type="entry name" value="SENSOR HISTIDINE KINASE YPDA"/>
    <property type="match status" value="1"/>
</dbReference>
<dbReference type="AlphaFoldDB" id="A0A1G6UHR8"/>
<dbReference type="Proteomes" id="UP000199072">
    <property type="component" value="Unassembled WGS sequence"/>
</dbReference>
<evidence type="ECO:0000259" key="2">
    <source>
        <dbReference type="Pfam" id="PF06580"/>
    </source>
</evidence>
<dbReference type="RefSeq" id="WP_091144171.1">
    <property type="nucleotide sequence ID" value="NZ_FNAI01000001.1"/>
</dbReference>
<dbReference type="STRING" id="1391627.SAMN05216464_101656"/>
<keyword evidence="1" id="KW-0472">Membrane</keyword>
<feature type="domain" description="Signal transduction histidine kinase internal region" evidence="2">
    <location>
        <begin position="162"/>
        <end position="236"/>
    </location>
</feature>
<dbReference type="Gene3D" id="3.30.565.10">
    <property type="entry name" value="Histidine kinase-like ATPase, C-terminal domain"/>
    <property type="match status" value="1"/>
</dbReference>
<dbReference type="InterPro" id="IPR036890">
    <property type="entry name" value="HATPase_C_sf"/>
</dbReference>
<keyword evidence="3" id="KW-0418">Kinase</keyword>
<evidence type="ECO:0000256" key="1">
    <source>
        <dbReference type="SAM" id="Phobius"/>
    </source>
</evidence>
<feature type="transmembrane region" description="Helical" evidence="1">
    <location>
        <begin position="106"/>
        <end position="131"/>
    </location>
</feature>
<keyword evidence="1" id="KW-1133">Transmembrane helix</keyword>
<feature type="transmembrane region" description="Helical" evidence="1">
    <location>
        <begin position="12"/>
        <end position="29"/>
    </location>
</feature>
<keyword evidence="4" id="KW-1185">Reference proteome</keyword>
<reference evidence="3 4" key="1">
    <citation type="submission" date="2016-10" db="EMBL/GenBank/DDBJ databases">
        <authorList>
            <person name="de Groot N.N."/>
        </authorList>
    </citation>
    <scope>NUCLEOTIDE SEQUENCE [LARGE SCALE GENOMIC DNA]</scope>
    <source>
        <strain evidence="3 4">47C3B</strain>
    </source>
</reference>
<protein>
    <submittedName>
        <fullName evidence="3">Histidine kinase</fullName>
    </submittedName>
</protein>
<accession>A0A1G6UHR8</accession>
<proteinExistence type="predicted"/>
<dbReference type="InterPro" id="IPR010559">
    <property type="entry name" value="Sig_transdc_His_kin_internal"/>
</dbReference>
<sequence length="346" mass="39495">MQEKLPLKRLSLLTWLQTIIIGFIFYLVASNTDKPIHHIIAYTLLTMSGILLVGYSDISLMIILAKNNPIGSKRFSNLRRLLTYPISIIIYLLLRPAFGYVDGVQWSFWGVGSFLAFVGSGIVINTLITLLHDSVLLYEHKMYSELELSRLHTANAEAMNLVLKQQIHPHFLFNALNTLKALYHKDTQIADDYIVHMANFLRASIYHHSANVSKLKDEVDLSYDYLAMQRIRFGAALDCRINLANETLEEYYLPSFSLQPLLENAIKHNNFTAEDPLKVIISQNGDRLVISNNIQKKKIKVMSTNYGLANLAERYRLWSGDEIIIEEGQDVFSVSIKLLANEHSNH</sequence>
<evidence type="ECO:0000313" key="3">
    <source>
        <dbReference type="EMBL" id="SDD40928.1"/>
    </source>
</evidence>
<dbReference type="EMBL" id="FNAI01000001">
    <property type="protein sequence ID" value="SDD40928.1"/>
    <property type="molecule type" value="Genomic_DNA"/>
</dbReference>
<keyword evidence="3" id="KW-0808">Transferase</keyword>
<dbReference type="GO" id="GO:0016020">
    <property type="term" value="C:membrane"/>
    <property type="evidence" value="ECO:0007669"/>
    <property type="project" value="InterPro"/>
</dbReference>
<dbReference type="OrthoDB" id="9809908at2"/>
<evidence type="ECO:0000313" key="4">
    <source>
        <dbReference type="Proteomes" id="UP000199072"/>
    </source>
</evidence>
<gene>
    <name evidence="3" type="ORF">SAMN05216464_101656</name>
</gene>
<dbReference type="Pfam" id="PF06580">
    <property type="entry name" value="His_kinase"/>
    <property type="match status" value="1"/>
</dbReference>
<feature type="transmembrane region" description="Helical" evidence="1">
    <location>
        <begin position="41"/>
        <end position="65"/>
    </location>
</feature>